<dbReference type="SUPFAM" id="SSF52047">
    <property type="entry name" value="RNI-like"/>
    <property type="match status" value="1"/>
</dbReference>
<dbReference type="OrthoDB" id="549243at2759"/>
<dbReference type="InterPro" id="IPR032675">
    <property type="entry name" value="LRR_dom_sf"/>
</dbReference>
<reference evidence="1 2" key="1">
    <citation type="submission" date="2016-09" db="EMBL/GenBank/DDBJ databases">
        <title>Extensive genetic diversity and differential bi-allelic expression allows diatom success in the polar Southern Ocean.</title>
        <authorList>
            <consortium name="DOE Joint Genome Institute"/>
            <person name="Mock T."/>
            <person name="Otillar R.P."/>
            <person name="Strauss J."/>
            <person name="Dupont C."/>
            <person name="Frickenhaus S."/>
            <person name="Maumus F."/>
            <person name="Mcmullan M."/>
            <person name="Sanges R."/>
            <person name="Schmutz J."/>
            <person name="Toseland A."/>
            <person name="Valas R."/>
            <person name="Veluchamy A."/>
            <person name="Ward B.J."/>
            <person name="Allen A."/>
            <person name="Barry K."/>
            <person name="Falciatore A."/>
            <person name="Ferrante M."/>
            <person name="Fortunato A.E."/>
            <person name="Gloeckner G."/>
            <person name="Gruber A."/>
            <person name="Hipkin R."/>
            <person name="Janech M."/>
            <person name="Kroth P."/>
            <person name="Leese F."/>
            <person name="Lindquist E."/>
            <person name="Lyon B.R."/>
            <person name="Martin J."/>
            <person name="Mayer C."/>
            <person name="Parker M."/>
            <person name="Quesneville H."/>
            <person name="Raymond J."/>
            <person name="Uhlig C."/>
            <person name="Valentin K.U."/>
            <person name="Worden A.Z."/>
            <person name="Armbrust E.V."/>
            <person name="Bowler C."/>
            <person name="Green B."/>
            <person name="Moulton V."/>
            <person name="Van Oosterhout C."/>
            <person name="Grigoriev I."/>
        </authorList>
    </citation>
    <scope>NUCLEOTIDE SEQUENCE [LARGE SCALE GENOMIC DNA]</scope>
    <source>
        <strain evidence="1 2">CCMP1102</strain>
    </source>
</reference>
<dbReference type="Gene3D" id="3.80.10.10">
    <property type="entry name" value="Ribonuclease Inhibitor"/>
    <property type="match status" value="1"/>
</dbReference>
<gene>
    <name evidence="1" type="ORF">FRACYDRAFT_270707</name>
</gene>
<dbReference type="EMBL" id="KV784366">
    <property type="protein sequence ID" value="OEU11983.1"/>
    <property type="molecule type" value="Genomic_DNA"/>
</dbReference>
<dbReference type="InParanoid" id="A0A1E7F2D0"/>
<evidence type="ECO:0000313" key="1">
    <source>
        <dbReference type="EMBL" id="OEU11983.1"/>
    </source>
</evidence>
<sequence length="348" mass="38075">MLLSVVKETGLQLRRLSVKNCRRLTDITIHSLCNHSSNLESIDIGGDYNIKPRTIIDLLKPQVIRRGRGLFTTLALPHLTELHAGGIGPTGGWTNDFLPELFSLRNWIALSIGFSPYLTFEGWKSAIFDVESNHTALLLQAEEAGTSTANLNSNMCQSLQSLSVPFCEETLIDNAWLGLMGRHLPNLRALDIRGNHKLNSLTGWYDGRATIINDESLSKGKVKSKQSLMVLGRYSGIAAEASKNSVKETKQIYPDAASDDALRVVSNSDGIGWGILRQEQQQQKQDEQSESSSTITNHFRYRIHAIKAATAKEEKAAAKESSSTKTPSVAVAVAVAVVNDDASMDIDG</sequence>
<keyword evidence="2" id="KW-1185">Reference proteome</keyword>
<evidence type="ECO:0008006" key="3">
    <source>
        <dbReference type="Google" id="ProtNLM"/>
    </source>
</evidence>
<dbReference type="Proteomes" id="UP000095751">
    <property type="component" value="Unassembled WGS sequence"/>
</dbReference>
<proteinExistence type="predicted"/>
<organism evidence="1 2">
    <name type="scientific">Fragilariopsis cylindrus CCMP1102</name>
    <dbReference type="NCBI Taxonomy" id="635003"/>
    <lineage>
        <taxon>Eukaryota</taxon>
        <taxon>Sar</taxon>
        <taxon>Stramenopiles</taxon>
        <taxon>Ochrophyta</taxon>
        <taxon>Bacillariophyta</taxon>
        <taxon>Bacillariophyceae</taxon>
        <taxon>Bacillariophycidae</taxon>
        <taxon>Bacillariales</taxon>
        <taxon>Bacillariaceae</taxon>
        <taxon>Fragilariopsis</taxon>
    </lineage>
</organism>
<evidence type="ECO:0000313" key="2">
    <source>
        <dbReference type="Proteomes" id="UP000095751"/>
    </source>
</evidence>
<name>A0A1E7F2D0_9STRA</name>
<accession>A0A1E7F2D0</accession>
<dbReference type="AlphaFoldDB" id="A0A1E7F2D0"/>
<protein>
    <recommendedName>
        <fullName evidence="3">RNI-like protein</fullName>
    </recommendedName>
</protein>
<dbReference type="KEGG" id="fcy:FRACYDRAFT_270707"/>